<comment type="subcellular location">
    <subcellularLocation>
        <location evidence="1">Membrane</location>
    </subcellularLocation>
</comment>
<evidence type="ECO:0000313" key="5">
    <source>
        <dbReference type="EMBL" id="MCP2175509.1"/>
    </source>
</evidence>
<organism evidence="5 6">
    <name type="scientific">Williamsia maris</name>
    <dbReference type="NCBI Taxonomy" id="72806"/>
    <lineage>
        <taxon>Bacteria</taxon>
        <taxon>Bacillati</taxon>
        <taxon>Actinomycetota</taxon>
        <taxon>Actinomycetes</taxon>
        <taxon>Mycobacteriales</taxon>
        <taxon>Nocardiaceae</taxon>
        <taxon>Williamsia</taxon>
    </lineage>
</organism>
<proteinExistence type="predicted"/>
<evidence type="ECO:0000256" key="3">
    <source>
        <dbReference type="SAM" id="MobiDB-lite"/>
    </source>
</evidence>
<dbReference type="RefSeq" id="WP_253660475.1">
    <property type="nucleotide sequence ID" value="NZ_BAAAJQ010000001.1"/>
</dbReference>
<evidence type="ECO:0000256" key="4">
    <source>
        <dbReference type="SAM" id="Phobius"/>
    </source>
</evidence>
<dbReference type="PANTHER" id="PTHR37042">
    <property type="entry name" value="OUTER MEMBRANE PROTEIN RV1973"/>
    <property type="match status" value="1"/>
</dbReference>
<reference evidence="5 6" key="1">
    <citation type="submission" date="2022-06" db="EMBL/GenBank/DDBJ databases">
        <title>Genomic Encyclopedia of Archaeal and Bacterial Type Strains, Phase II (KMG-II): from individual species to whole genera.</title>
        <authorList>
            <person name="Goeker M."/>
        </authorList>
    </citation>
    <scope>NUCLEOTIDE SEQUENCE [LARGE SCALE GENOMIC DNA]</scope>
    <source>
        <strain evidence="5 6">DSM 44693</strain>
    </source>
</reference>
<accession>A0ABT1HBG7</accession>
<keyword evidence="4" id="KW-1133">Transmembrane helix</keyword>
<keyword evidence="4" id="KW-0812">Transmembrane</keyword>
<evidence type="ECO:0000256" key="1">
    <source>
        <dbReference type="ARBA" id="ARBA00004370"/>
    </source>
</evidence>
<dbReference type="EMBL" id="JAMTCJ010000001">
    <property type="protein sequence ID" value="MCP2175509.1"/>
    <property type="molecule type" value="Genomic_DNA"/>
</dbReference>
<protein>
    <submittedName>
        <fullName evidence="5">Mce-associated membrane protein</fullName>
    </submittedName>
</protein>
<sequence>MSTLRLGRLGTIELSRPHPTTPADTDPDVAPPPTVDEKPDTAEEPDGDDGGIGAESDGPDDGVHRRRRWRSPRVRIAAAAVLVVLAVTTTITGVIVRNDNRDQRALQNSAAAQQAVATTVVSMLSYDYADAENQLPTAEKGLTDNFRPDYTNLINNTIIPGAKQKQVVTRVSVVGNSVVSRQRDRVTMLLFLNQVTTTATEPKPATTGSRVEVTALQVDGRWLVDKLTPL</sequence>
<keyword evidence="2 4" id="KW-0472">Membrane</keyword>
<evidence type="ECO:0000256" key="2">
    <source>
        <dbReference type="ARBA" id="ARBA00023136"/>
    </source>
</evidence>
<dbReference type="Proteomes" id="UP001206895">
    <property type="component" value="Unassembled WGS sequence"/>
</dbReference>
<evidence type="ECO:0000313" key="6">
    <source>
        <dbReference type="Proteomes" id="UP001206895"/>
    </source>
</evidence>
<dbReference type="PANTHER" id="PTHR37042:SF4">
    <property type="entry name" value="OUTER MEMBRANE PROTEIN RV1973"/>
    <property type="match status" value="1"/>
</dbReference>
<gene>
    <name evidence="5" type="ORF">LX13_001316</name>
</gene>
<keyword evidence="6" id="KW-1185">Reference proteome</keyword>
<feature type="region of interest" description="Disordered" evidence="3">
    <location>
        <begin position="1"/>
        <end position="66"/>
    </location>
</feature>
<name>A0ABT1HBG7_9NOCA</name>
<comment type="caution">
    <text evidence="5">The sequence shown here is derived from an EMBL/GenBank/DDBJ whole genome shotgun (WGS) entry which is preliminary data.</text>
</comment>
<feature type="transmembrane region" description="Helical" evidence="4">
    <location>
        <begin position="74"/>
        <end position="96"/>
    </location>
</feature>